<evidence type="ECO:0008006" key="4">
    <source>
        <dbReference type="Google" id="ProtNLM"/>
    </source>
</evidence>
<evidence type="ECO:0000256" key="1">
    <source>
        <dbReference type="SAM" id="Coils"/>
    </source>
</evidence>
<name>A0A9X3B0S1_9HYPH</name>
<evidence type="ECO:0000313" key="2">
    <source>
        <dbReference type="EMBL" id="MCT8991984.1"/>
    </source>
</evidence>
<accession>A0A9X3B0S1</accession>
<dbReference type="AlphaFoldDB" id="A0A9X3B0S1"/>
<dbReference type="GO" id="GO:0004222">
    <property type="term" value="F:metalloendopeptidase activity"/>
    <property type="evidence" value="ECO:0007669"/>
    <property type="project" value="InterPro"/>
</dbReference>
<dbReference type="SUPFAM" id="SSF140990">
    <property type="entry name" value="FtsH protease domain-like"/>
    <property type="match status" value="1"/>
</dbReference>
<dbReference type="Proteomes" id="UP001149009">
    <property type="component" value="Unassembled WGS sequence"/>
</dbReference>
<dbReference type="RefSeq" id="WP_261516938.1">
    <property type="nucleotide sequence ID" value="NZ_JAODNV010000022.1"/>
</dbReference>
<organism evidence="2 3">
    <name type="scientific">Chelativorans petroleitrophicus</name>
    <dbReference type="NCBI Taxonomy" id="2975484"/>
    <lineage>
        <taxon>Bacteria</taxon>
        <taxon>Pseudomonadati</taxon>
        <taxon>Pseudomonadota</taxon>
        <taxon>Alphaproteobacteria</taxon>
        <taxon>Hyphomicrobiales</taxon>
        <taxon>Phyllobacteriaceae</taxon>
        <taxon>Chelativorans</taxon>
    </lineage>
</organism>
<dbReference type="Gene3D" id="1.20.58.760">
    <property type="entry name" value="Peptidase M41"/>
    <property type="match status" value="1"/>
</dbReference>
<reference evidence="2" key="1">
    <citation type="submission" date="2022-08" db="EMBL/GenBank/DDBJ databases">
        <title>Chelativorans sichuanense sp. nov., a paraffin oil-degrading bacterium isolated from a mixture of oil-based drill cuttings and paddy soil.</title>
        <authorList>
            <person name="Yu J."/>
            <person name="Liu H."/>
            <person name="Chen Q."/>
        </authorList>
    </citation>
    <scope>NUCLEOTIDE SEQUENCE</scope>
    <source>
        <strain evidence="2">SCAU 2101</strain>
    </source>
</reference>
<protein>
    <recommendedName>
        <fullName evidence="4">Peptidase M41 domain-containing protein</fullName>
    </recommendedName>
</protein>
<sequence>MQRRDIAGRVNARLEAAYVAARELIQNHRSEVEKLANLLSVTSTLERPELAEAVRKI</sequence>
<dbReference type="EMBL" id="JAODNV010000022">
    <property type="protein sequence ID" value="MCT8991984.1"/>
    <property type="molecule type" value="Genomic_DNA"/>
</dbReference>
<comment type="caution">
    <text evidence="2">The sequence shown here is derived from an EMBL/GenBank/DDBJ whole genome shotgun (WGS) entry which is preliminary data.</text>
</comment>
<dbReference type="GO" id="GO:0006508">
    <property type="term" value="P:proteolysis"/>
    <property type="evidence" value="ECO:0007669"/>
    <property type="project" value="InterPro"/>
</dbReference>
<dbReference type="GO" id="GO:0005524">
    <property type="term" value="F:ATP binding"/>
    <property type="evidence" value="ECO:0007669"/>
    <property type="project" value="InterPro"/>
</dbReference>
<proteinExistence type="predicted"/>
<keyword evidence="3" id="KW-1185">Reference proteome</keyword>
<keyword evidence="1" id="KW-0175">Coiled coil</keyword>
<evidence type="ECO:0000313" key="3">
    <source>
        <dbReference type="Proteomes" id="UP001149009"/>
    </source>
</evidence>
<dbReference type="GO" id="GO:0004176">
    <property type="term" value="F:ATP-dependent peptidase activity"/>
    <property type="evidence" value="ECO:0007669"/>
    <property type="project" value="InterPro"/>
</dbReference>
<gene>
    <name evidence="2" type="ORF">NYR54_17100</name>
</gene>
<dbReference type="InterPro" id="IPR037219">
    <property type="entry name" value="Peptidase_M41-like"/>
</dbReference>
<feature type="coiled-coil region" evidence="1">
    <location>
        <begin position="11"/>
        <end position="38"/>
    </location>
</feature>